<comment type="subcellular location">
    <subcellularLocation>
        <location evidence="1">Cell membrane</location>
        <topology evidence="1">Single-pass type I membrane protein</topology>
    </subcellularLocation>
</comment>
<evidence type="ECO:0000256" key="3">
    <source>
        <dbReference type="ARBA" id="ARBA00022692"/>
    </source>
</evidence>
<dbReference type="InterPro" id="IPR051713">
    <property type="entry name" value="T-cell_Activation_Regulation"/>
</dbReference>
<dbReference type="Gene3D" id="2.60.40.10">
    <property type="entry name" value="Immunoglobulins"/>
    <property type="match status" value="1"/>
</dbReference>
<evidence type="ECO:0000256" key="11">
    <source>
        <dbReference type="SAM" id="MobiDB-lite"/>
    </source>
</evidence>
<evidence type="ECO:0000256" key="6">
    <source>
        <dbReference type="ARBA" id="ARBA00023136"/>
    </source>
</evidence>
<evidence type="ECO:0000313" key="13">
    <source>
        <dbReference type="Ensembl" id="ENSECRP00000028308.1"/>
    </source>
</evidence>
<evidence type="ECO:0000256" key="10">
    <source>
        <dbReference type="ARBA" id="ARBA00023319"/>
    </source>
</evidence>
<dbReference type="InterPro" id="IPR036179">
    <property type="entry name" value="Ig-like_dom_sf"/>
</dbReference>
<evidence type="ECO:0000256" key="2">
    <source>
        <dbReference type="ARBA" id="ARBA00022475"/>
    </source>
</evidence>
<dbReference type="InterPro" id="IPR007110">
    <property type="entry name" value="Ig-like_dom"/>
</dbReference>
<evidence type="ECO:0000256" key="5">
    <source>
        <dbReference type="ARBA" id="ARBA00022989"/>
    </source>
</evidence>
<feature type="region of interest" description="Disordered" evidence="11">
    <location>
        <begin position="115"/>
        <end position="143"/>
    </location>
</feature>
<evidence type="ECO:0000256" key="9">
    <source>
        <dbReference type="ARBA" id="ARBA00023180"/>
    </source>
</evidence>
<reference evidence="13" key="1">
    <citation type="submission" date="2025-08" db="UniProtKB">
        <authorList>
            <consortium name="Ensembl"/>
        </authorList>
    </citation>
    <scope>IDENTIFICATION</scope>
</reference>
<dbReference type="InterPro" id="IPR003599">
    <property type="entry name" value="Ig_sub"/>
</dbReference>
<dbReference type="PROSITE" id="PS50835">
    <property type="entry name" value="IG_LIKE"/>
    <property type="match status" value="1"/>
</dbReference>
<dbReference type="Ensembl" id="ENSECRT00000028897.1">
    <property type="protein sequence ID" value="ENSECRP00000028308.1"/>
    <property type="gene ID" value="ENSECRG00000019146.1"/>
</dbReference>
<feature type="compositionally biased region" description="Polar residues" evidence="11">
    <location>
        <begin position="115"/>
        <end position="135"/>
    </location>
</feature>
<dbReference type="PANTHER" id="PTHR25466">
    <property type="entry name" value="T-LYMPHOCYTE ACTIVATION ANTIGEN"/>
    <property type="match status" value="1"/>
</dbReference>
<organism evidence="13 14">
    <name type="scientific">Erpetoichthys calabaricus</name>
    <name type="common">Rope fish</name>
    <name type="synonym">Calamoichthys calabaricus</name>
    <dbReference type="NCBI Taxonomy" id="27687"/>
    <lineage>
        <taxon>Eukaryota</taxon>
        <taxon>Metazoa</taxon>
        <taxon>Chordata</taxon>
        <taxon>Craniata</taxon>
        <taxon>Vertebrata</taxon>
        <taxon>Euteleostomi</taxon>
        <taxon>Actinopterygii</taxon>
        <taxon>Polypteriformes</taxon>
        <taxon>Polypteridae</taxon>
        <taxon>Erpetoichthys</taxon>
    </lineage>
</organism>
<sequence length="143" mass="16019">PFILLLSEDIVGISGKKVLLPCVFSTPKPLDVQNVSFVWKRLPNINMLIFSSGKSNIAPGYAGRISLNDQIAKGNFSLELLNIQKTDEGNYRCYPPQHQPEQDVKLTVKGKYLEQPNQTKQTNSSQTWLLDQTEQSGEKDLGK</sequence>
<proteinExistence type="predicted"/>
<dbReference type="GO" id="GO:0042130">
    <property type="term" value="P:negative regulation of T cell proliferation"/>
    <property type="evidence" value="ECO:0007669"/>
    <property type="project" value="TreeGrafter"/>
</dbReference>
<dbReference type="SMART" id="SM00409">
    <property type="entry name" value="IG"/>
    <property type="match status" value="1"/>
</dbReference>
<keyword evidence="8" id="KW-0675">Receptor</keyword>
<evidence type="ECO:0000256" key="4">
    <source>
        <dbReference type="ARBA" id="ARBA00022729"/>
    </source>
</evidence>
<dbReference type="InterPro" id="IPR013783">
    <property type="entry name" value="Ig-like_fold"/>
</dbReference>
<evidence type="ECO:0000256" key="8">
    <source>
        <dbReference type="ARBA" id="ARBA00023170"/>
    </source>
</evidence>
<dbReference type="PANTHER" id="PTHR25466:SF14">
    <property type="entry name" value="BUTYROPHILIN SUBFAMILY 2 MEMBER A2-LIKE-RELATED"/>
    <property type="match status" value="1"/>
</dbReference>
<dbReference type="Proteomes" id="UP000694620">
    <property type="component" value="Unassembled WGS sequence"/>
</dbReference>
<keyword evidence="10" id="KW-0393">Immunoglobulin domain</keyword>
<keyword evidence="2" id="KW-1003">Cell membrane</keyword>
<dbReference type="GO" id="GO:0006955">
    <property type="term" value="P:immune response"/>
    <property type="evidence" value="ECO:0007669"/>
    <property type="project" value="TreeGrafter"/>
</dbReference>
<keyword evidence="3" id="KW-0812">Transmembrane</keyword>
<dbReference type="Pfam" id="PF07686">
    <property type="entry name" value="V-set"/>
    <property type="match status" value="1"/>
</dbReference>
<dbReference type="InterPro" id="IPR013106">
    <property type="entry name" value="Ig_V-set"/>
</dbReference>
<dbReference type="GO" id="GO:0009897">
    <property type="term" value="C:external side of plasma membrane"/>
    <property type="evidence" value="ECO:0007669"/>
    <property type="project" value="TreeGrafter"/>
</dbReference>
<keyword evidence="7" id="KW-1015">Disulfide bond</keyword>
<dbReference type="GO" id="GO:0007166">
    <property type="term" value="P:cell surface receptor signaling pathway"/>
    <property type="evidence" value="ECO:0007669"/>
    <property type="project" value="TreeGrafter"/>
</dbReference>
<dbReference type="GO" id="GO:0031295">
    <property type="term" value="P:T cell costimulation"/>
    <property type="evidence" value="ECO:0007669"/>
    <property type="project" value="TreeGrafter"/>
</dbReference>
<keyword evidence="14" id="KW-1185">Reference proteome</keyword>
<keyword evidence="4" id="KW-0732">Signal</keyword>
<feature type="domain" description="Ig-like" evidence="12">
    <location>
        <begin position="1"/>
        <end position="93"/>
    </location>
</feature>
<evidence type="ECO:0000313" key="14">
    <source>
        <dbReference type="Proteomes" id="UP000694620"/>
    </source>
</evidence>
<accession>A0A8C4T9G4</accession>
<dbReference type="GeneTree" id="ENSGT00980000202711"/>
<evidence type="ECO:0000256" key="1">
    <source>
        <dbReference type="ARBA" id="ARBA00004251"/>
    </source>
</evidence>
<reference evidence="13" key="2">
    <citation type="submission" date="2025-09" db="UniProtKB">
        <authorList>
            <consortium name="Ensembl"/>
        </authorList>
    </citation>
    <scope>IDENTIFICATION</scope>
</reference>
<dbReference type="SUPFAM" id="SSF48726">
    <property type="entry name" value="Immunoglobulin"/>
    <property type="match status" value="1"/>
</dbReference>
<evidence type="ECO:0000256" key="7">
    <source>
        <dbReference type="ARBA" id="ARBA00023157"/>
    </source>
</evidence>
<protein>
    <recommendedName>
        <fullName evidence="12">Ig-like domain-containing protein</fullName>
    </recommendedName>
</protein>
<dbReference type="GO" id="GO:0042102">
    <property type="term" value="P:positive regulation of T cell proliferation"/>
    <property type="evidence" value="ECO:0007669"/>
    <property type="project" value="TreeGrafter"/>
</dbReference>
<keyword evidence="6" id="KW-0472">Membrane</keyword>
<dbReference type="AlphaFoldDB" id="A0A8C4T9G4"/>
<name>A0A8C4T9G4_ERPCA</name>
<keyword evidence="5" id="KW-1133">Transmembrane helix</keyword>
<dbReference type="GO" id="GO:0071222">
    <property type="term" value="P:cellular response to lipopolysaccharide"/>
    <property type="evidence" value="ECO:0007669"/>
    <property type="project" value="TreeGrafter"/>
</dbReference>
<evidence type="ECO:0000259" key="12">
    <source>
        <dbReference type="PROSITE" id="PS50835"/>
    </source>
</evidence>
<keyword evidence="9" id="KW-0325">Glycoprotein</keyword>